<dbReference type="Proteomes" id="UP000770015">
    <property type="component" value="Unassembled WGS sequence"/>
</dbReference>
<comment type="similarity">
    <text evidence="4">Belongs to the copper transporter (Ctr) (TC 1.A.56) family. SLC31A subfamily.</text>
</comment>
<evidence type="ECO:0000256" key="2">
    <source>
        <dbReference type="ARBA" id="ARBA00022989"/>
    </source>
</evidence>
<dbReference type="Pfam" id="PF04145">
    <property type="entry name" value="Ctr"/>
    <property type="match status" value="1"/>
</dbReference>
<dbReference type="EMBL" id="JAGSXJ010000019">
    <property type="protein sequence ID" value="KAH6681033.1"/>
    <property type="molecule type" value="Genomic_DNA"/>
</dbReference>
<evidence type="ECO:0000256" key="4">
    <source>
        <dbReference type="RuleBase" id="RU367022"/>
    </source>
</evidence>
<dbReference type="OrthoDB" id="161814at2759"/>
<keyword evidence="4" id="KW-0813">Transport</keyword>
<comment type="subcellular location">
    <subcellularLocation>
        <location evidence="4">Membrane</location>
        <topology evidence="4">Multi-pass membrane protein</topology>
    </subcellularLocation>
</comment>
<evidence type="ECO:0000313" key="5">
    <source>
        <dbReference type="EMBL" id="KAH6681033.1"/>
    </source>
</evidence>
<keyword evidence="4" id="KW-0186">Copper</keyword>
<dbReference type="GO" id="GO:0016020">
    <property type="term" value="C:membrane"/>
    <property type="evidence" value="ECO:0007669"/>
    <property type="project" value="UniProtKB-SubCell"/>
</dbReference>
<keyword evidence="1 4" id="KW-0812">Transmembrane</keyword>
<protein>
    <recommendedName>
        <fullName evidence="4">Copper transport protein</fullName>
    </recommendedName>
</protein>
<reference evidence="5" key="1">
    <citation type="journal article" date="2021" name="Nat. Commun.">
        <title>Genetic determinants of endophytism in the Arabidopsis root mycobiome.</title>
        <authorList>
            <person name="Mesny F."/>
            <person name="Miyauchi S."/>
            <person name="Thiergart T."/>
            <person name="Pickel B."/>
            <person name="Atanasova L."/>
            <person name="Karlsson M."/>
            <person name="Huettel B."/>
            <person name="Barry K.W."/>
            <person name="Haridas S."/>
            <person name="Chen C."/>
            <person name="Bauer D."/>
            <person name="Andreopoulos W."/>
            <person name="Pangilinan J."/>
            <person name="LaButti K."/>
            <person name="Riley R."/>
            <person name="Lipzen A."/>
            <person name="Clum A."/>
            <person name="Drula E."/>
            <person name="Henrissat B."/>
            <person name="Kohler A."/>
            <person name="Grigoriev I.V."/>
            <person name="Martin F.M."/>
            <person name="Hacquard S."/>
        </authorList>
    </citation>
    <scope>NUCLEOTIDE SEQUENCE</scope>
    <source>
        <strain evidence="5">MPI-SDFR-AT-0117</strain>
    </source>
</reference>
<comment type="caution">
    <text evidence="5">The sequence shown here is derived from an EMBL/GenBank/DDBJ whole genome shotgun (WGS) entry which is preliminary data.</text>
</comment>
<dbReference type="InterPro" id="IPR007274">
    <property type="entry name" value="Cop_transporter"/>
</dbReference>
<dbReference type="PANTHER" id="PTHR12483">
    <property type="entry name" value="SOLUTE CARRIER FAMILY 31 COPPER TRANSPORTERS"/>
    <property type="match status" value="1"/>
</dbReference>
<evidence type="ECO:0000256" key="1">
    <source>
        <dbReference type="ARBA" id="ARBA00022692"/>
    </source>
</evidence>
<dbReference type="AlphaFoldDB" id="A0A9P8V534"/>
<sequence>MDHGSAEMAACEMSMMWNWQTVNACFLASSWQVTNNGMMAASCIGVALLVVLLELIRCMCKWYDAIVMEQMRRRGEVLLADRVSKSSSASPDCCASGARSEKLPMPANIIDRLKGSSVNGGNSIVLRASALQQFIRAFLHAVAFGVAYIVMLIAMSFNGYIIISIIIGAGLGKFLTDWLSCTIRAHDSGAGTTTGIEDATVCCH</sequence>
<proteinExistence type="inferred from homology"/>
<keyword evidence="3 4" id="KW-0472">Membrane</keyword>
<accession>A0A9P8V534</accession>
<evidence type="ECO:0000256" key="3">
    <source>
        <dbReference type="ARBA" id="ARBA00023136"/>
    </source>
</evidence>
<evidence type="ECO:0000313" key="6">
    <source>
        <dbReference type="Proteomes" id="UP000770015"/>
    </source>
</evidence>
<feature type="transmembrane region" description="Helical" evidence="4">
    <location>
        <begin position="37"/>
        <end position="56"/>
    </location>
</feature>
<keyword evidence="6" id="KW-1185">Reference proteome</keyword>
<organism evidence="5 6">
    <name type="scientific">Plectosphaerella plurivora</name>
    <dbReference type="NCBI Taxonomy" id="936078"/>
    <lineage>
        <taxon>Eukaryota</taxon>
        <taxon>Fungi</taxon>
        <taxon>Dikarya</taxon>
        <taxon>Ascomycota</taxon>
        <taxon>Pezizomycotina</taxon>
        <taxon>Sordariomycetes</taxon>
        <taxon>Hypocreomycetidae</taxon>
        <taxon>Glomerellales</taxon>
        <taxon>Plectosphaerellaceae</taxon>
        <taxon>Plectosphaerella</taxon>
    </lineage>
</organism>
<keyword evidence="4" id="KW-0187">Copper transport</keyword>
<gene>
    <name evidence="5" type="ORF">F5X68DRAFT_211743</name>
</gene>
<dbReference type="PANTHER" id="PTHR12483:SF79">
    <property type="entry name" value="COPPER TRANSPORT PROTEIN"/>
    <property type="match status" value="1"/>
</dbReference>
<dbReference type="GO" id="GO:0005375">
    <property type="term" value="F:copper ion transmembrane transporter activity"/>
    <property type="evidence" value="ECO:0007669"/>
    <property type="project" value="UniProtKB-UniRule"/>
</dbReference>
<keyword evidence="2 4" id="KW-1133">Transmembrane helix</keyword>
<name>A0A9P8V534_9PEZI</name>
<keyword evidence="4" id="KW-0406">Ion transport</keyword>